<feature type="region of interest" description="Disordered" evidence="1">
    <location>
        <begin position="239"/>
        <end position="368"/>
    </location>
</feature>
<dbReference type="InterPro" id="IPR002038">
    <property type="entry name" value="Osteopontin"/>
</dbReference>
<feature type="compositionally biased region" description="Low complexity" evidence="1">
    <location>
        <begin position="255"/>
        <end position="264"/>
    </location>
</feature>
<dbReference type="Ensembl" id="ENSOSIT00000032439.1">
    <property type="protein sequence ID" value="ENSOSIP00000030780.1"/>
    <property type="gene ID" value="ENSOSIG00000015836.1"/>
</dbReference>
<evidence type="ECO:0000313" key="4">
    <source>
        <dbReference type="Proteomes" id="UP000694383"/>
    </source>
</evidence>
<feature type="compositionally biased region" description="Low complexity" evidence="1">
    <location>
        <begin position="131"/>
        <end position="145"/>
    </location>
</feature>
<feature type="signal peptide" evidence="2">
    <location>
        <begin position="1"/>
        <end position="16"/>
    </location>
</feature>
<feature type="compositionally biased region" description="Acidic residues" evidence="1">
    <location>
        <begin position="336"/>
        <end position="353"/>
    </location>
</feature>
<organism evidence="3 4">
    <name type="scientific">Oryzias sinensis</name>
    <name type="common">Chinese medaka</name>
    <dbReference type="NCBI Taxonomy" id="183150"/>
    <lineage>
        <taxon>Eukaryota</taxon>
        <taxon>Metazoa</taxon>
        <taxon>Chordata</taxon>
        <taxon>Craniata</taxon>
        <taxon>Vertebrata</taxon>
        <taxon>Euteleostomi</taxon>
        <taxon>Actinopterygii</taxon>
        <taxon>Neopterygii</taxon>
        <taxon>Teleostei</taxon>
        <taxon>Neoteleostei</taxon>
        <taxon>Acanthomorphata</taxon>
        <taxon>Ovalentaria</taxon>
        <taxon>Atherinomorphae</taxon>
        <taxon>Beloniformes</taxon>
        <taxon>Adrianichthyidae</taxon>
        <taxon>Oryziinae</taxon>
        <taxon>Oryzias</taxon>
    </lineage>
</organism>
<dbReference type="PANTHER" id="PTHR10607">
    <property type="entry name" value="OSTEOPONTIN"/>
    <property type="match status" value="1"/>
</dbReference>
<feature type="compositionally biased region" description="Low complexity" evidence="1">
    <location>
        <begin position="282"/>
        <end position="296"/>
    </location>
</feature>
<accession>A0A8C7YQQ5</accession>
<dbReference type="PANTHER" id="PTHR10607:SF1">
    <property type="entry name" value="OSTEOPONTIN"/>
    <property type="match status" value="1"/>
</dbReference>
<evidence type="ECO:0000313" key="3">
    <source>
        <dbReference type="Ensembl" id="ENSOSIP00000030780.1"/>
    </source>
</evidence>
<feature type="chain" id="PRO_5034298253" evidence="2">
    <location>
        <begin position="17"/>
        <end position="368"/>
    </location>
</feature>
<proteinExistence type="predicted"/>
<evidence type="ECO:0000256" key="1">
    <source>
        <dbReference type="SAM" id="MobiDB-lite"/>
    </source>
</evidence>
<dbReference type="Proteomes" id="UP000694383">
    <property type="component" value="Unplaced"/>
</dbReference>
<keyword evidence="2" id="KW-0732">Signal</keyword>
<dbReference type="AlphaFoldDB" id="A0A8C7YQQ5"/>
<keyword evidence="4" id="KW-1185">Reference proteome</keyword>
<dbReference type="GO" id="GO:0007155">
    <property type="term" value="P:cell adhesion"/>
    <property type="evidence" value="ECO:0007669"/>
    <property type="project" value="InterPro"/>
</dbReference>
<evidence type="ECO:0000256" key="2">
    <source>
        <dbReference type="SAM" id="SignalP"/>
    </source>
</evidence>
<dbReference type="GO" id="GO:0001503">
    <property type="term" value="P:ossification"/>
    <property type="evidence" value="ECO:0007669"/>
    <property type="project" value="InterPro"/>
</dbReference>
<sequence length="368" mass="39625">MKVAVIFVLLFATVICRPARKTSSSDSSEEVVRRPALRKQALVASKSRVIPAQRVVAAPVDKSLETSEEEAVVPQAAVEVKAGMVDMVAPTETPTVDSDEEDDDDDDDETEEDETEEDEDETTDESDSESGESSTLSPVTVTPVVVTEEPVVETTVDAILPTIITDPDSGRGDNIGGYPSDYKSTVYVEEKSYHKVPAPYKSYGYVETGKKTPYGEIHGNEVEKSPKVYKQAFQIHTDFLEEDTSTPEVETQGLDMSSSISQDQDMSHRQTTLPEEEEAAGTSDTTASESQSSSTPQEEEEEESASSDIASASQEAEEEESESSEEATATPGAADSDSDEEDSDESDSDEEGAGPDVTTDMPLVITAK</sequence>
<dbReference type="GeneTree" id="ENSGT00400000024390"/>
<name>A0A8C7YQQ5_9TELE</name>
<feature type="compositionally biased region" description="Acidic residues" evidence="1">
    <location>
        <begin position="315"/>
        <end position="325"/>
    </location>
</feature>
<feature type="compositionally biased region" description="Acidic residues" evidence="1">
    <location>
        <begin position="97"/>
        <end position="130"/>
    </location>
</feature>
<protein>
    <submittedName>
        <fullName evidence="3">Secreted phosphoprotein 1</fullName>
    </submittedName>
</protein>
<reference evidence="3" key="2">
    <citation type="submission" date="2025-09" db="UniProtKB">
        <authorList>
            <consortium name="Ensembl"/>
        </authorList>
    </citation>
    <scope>IDENTIFICATION</scope>
</reference>
<feature type="region of interest" description="Disordered" evidence="1">
    <location>
        <begin position="83"/>
        <end position="145"/>
    </location>
</feature>
<reference evidence="3" key="1">
    <citation type="submission" date="2025-08" db="UniProtKB">
        <authorList>
            <consortium name="Ensembl"/>
        </authorList>
    </citation>
    <scope>IDENTIFICATION</scope>
</reference>